<dbReference type="GO" id="GO:0006355">
    <property type="term" value="P:regulation of DNA-templated transcription"/>
    <property type="evidence" value="ECO:0007669"/>
    <property type="project" value="UniProtKB-UniRule"/>
</dbReference>
<keyword evidence="1" id="KW-0479">Metal-binding</keyword>
<evidence type="ECO:0000313" key="2">
    <source>
        <dbReference type="EMBL" id="RLM74062.1"/>
    </source>
</evidence>
<gene>
    <name evidence="2" type="ORF">C2845_PM15G03120</name>
</gene>
<dbReference type="PANTHER" id="PTHR31669">
    <property type="entry name" value="PROTEIN FAR1-RELATED SEQUENCE 10-RELATED"/>
    <property type="match status" value="1"/>
</dbReference>
<dbReference type="AlphaFoldDB" id="A0A3L6Q652"/>
<dbReference type="PANTHER" id="PTHR31669:SF168">
    <property type="entry name" value="PROTEIN FAR1-RELATED SEQUENCE"/>
    <property type="match status" value="1"/>
</dbReference>
<name>A0A3L6Q652_PANMI</name>
<sequence length="95" mass="11047">MTSSRLFSPLFSSLQRQPTTSYGCYDQYAVMEAAIREVLAWTRHMWCGWHVLKNTKENLAGVNNKTNGFKVDFNNLISTIMPPDAFEHQWYVLLE</sequence>
<dbReference type="Proteomes" id="UP000275267">
    <property type="component" value="Unassembled WGS sequence"/>
</dbReference>
<dbReference type="InterPro" id="IPR031052">
    <property type="entry name" value="FHY3/FAR1"/>
</dbReference>
<organism evidence="2 3">
    <name type="scientific">Panicum miliaceum</name>
    <name type="common">Proso millet</name>
    <name type="synonym">Broomcorn millet</name>
    <dbReference type="NCBI Taxonomy" id="4540"/>
    <lineage>
        <taxon>Eukaryota</taxon>
        <taxon>Viridiplantae</taxon>
        <taxon>Streptophyta</taxon>
        <taxon>Embryophyta</taxon>
        <taxon>Tracheophyta</taxon>
        <taxon>Spermatophyta</taxon>
        <taxon>Magnoliopsida</taxon>
        <taxon>Liliopsida</taxon>
        <taxon>Poales</taxon>
        <taxon>Poaceae</taxon>
        <taxon>PACMAD clade</taxon>
        <taxon>Panicoideae</taxon>
        <taxon>Panicodae</taxon>
        <taxon>Paniceae</taxon>
        <taxon>Panicinae</taxon>
        <taxon>Panicum</taxon>
        <taxon>Panicum sect. Panicum</taxon>
    </lineage>
</organism>
<dbReference type="GO" id="GO:0008270">
    <property type="term" value="F:zinc ion binding"/>
    <property type="evidence" value="ECO:0007669"/>
    <property type="project" value="UniProtKB-UniRule"/>
</dbReference>
<dbReference type="GO" id="GO:0005634">
    <property type="term" value="C:nucleus"/>
    <property type="evidence" value="ECO:0007669"/>
    <property type="project" value="UniProtKB-SubCell"/>
</dbReference>
<accession>A0A3L6Q652</accession>
<comment type="subcellular location">
    <subcellularLocation>
        <location evidence="1">Nucleus</location>
    </subcellularLocation>
</comment>
<keyword evidence="3" id="KW-1185">Reference proteome</keyword>
<reference evidence="3" key="1">
    <citation type="journal article" date="2019" name="Nat. Commun.">
        <title>The genome of broomcorn millet.</title>
        <authorList>
            <person name="Zou C."/>
            <person name="Miki D."/>
            <person name="Li D."/>
            <person name="Tang Q."/>
            <person name="Xiao L."/>
            <person name="Rajput S."/>
            <person name="Deng P."/>
            <person name="Jia W."/>
            <person name="Huang R."/>
            <person name="Zhang M."/>
            <person name="Sun Y."/>
            <person name="Hu J."/>
            <person name="Fu X."/>
            <person name="Schnable P.S."/>
            <person name="Li F."/>
            <person name="Zhang H."/>
            <person name="Feng B."/>
            <person name="Zhu X."/>
            <person name="Liu R."/>
            <person name="Schnable J.C."/>
            <person name="Zhu J.-K."/>
            <person name="Zhang H."/>
        </authorList>
    </citation>
    <scope>NUCLEOTIDE SEQUENCE [LARGE SCALE GENOMIC DNA]</scope>
</reference>
<comment type="caution">
    <text evidence="2">The sequence shown here is derived from an EMBL/GenBank/DDBJ whole genome shotgun (WGS) entry which is preliminary data.</text>
</comment>
<dbReference type="EMBL" id="PQIB02000013">
    <property type="protein sequence ID" value="RLM74062.1"/>
    <property type="molecule type" value="Genomic_DNA"/>
</dbReference>
<proteinExistence type="inferred from homology"/>
<comment type="similarity">
    <text evidence="1">Belongs to the FHY3/FAR1 family.</text>
</comment>
<evidence type="ECO:0000313" key="3">
    <source>
        <dbReference type="Proteomes" id="UP000275267"/>
    </source>
</evidence>
<evidence type="ECO:0000256" key="1">
    <source>
        <dbReference type="RuleBase" id="RU367018"/>
    </source>
</evidence>
<keyword evidence="1" id="KW-0863">Zinc-finger</keyword>
<keyword evidence="1" id="KW-0539">Nucleus</keyword>
<keyword evidence="1" id="KW-0862">Zinc</keyword>
<protein>
    <recommendedName>
        <fullName evidence="1">Protein FAR1-RELATED SEQUENCE</fullName>
    </recommendedName>
</protein>
<comment type="function">
    <text evidence="1">Putative transcription activator involved in regulating light control of development.</text>
</comment>